<dbReference type="Gene3D" id="3.20.20.70">
    <property type="entry name" value="Aldolase class I"/>
    <property type="match status" value="1"/>
</dbReference>
<evidence type="ECO:0000256" key="12">
    <source>
        <dbReference type="HAMAP-Rule" id="MF_01014"/>
    </source>
</evidence>
<comment type="catalytic activity">
    <reaction evidence="1 12 14">
        <text>1-(5-phospho-beta-D-ribosyl)-5-[(5-phospho-beta-D-ribosylamino)methylideneamino]imidazole-4-carboxamide = 5-[(5-phospho-1-deoxy-D-ribulos-1-ylimino)methylamino]-1-(5-phospho-beta-D-ribosyl)imidazole-4-carboxamide</text>
        <dbReference type="Rhea" id="RHEA:15469"/>
        <dbReference type="ChEBI" id="CHEBI:58435"/>
        <dbReference type="ChEBI" id="CHEBI:58525"/>
        <dbReference type="EC" id="5.3.1.16"/>
    </reaction>
</comment>
<comment type="subcellular location">
    <subcellularLocation>
        <location evidence="2 12 14">Cytoplasm</location>
    </subcellularLocation>
</comment>
<evidence type="ECO:0000256" key="10">
    <source>
        <dbReference type="ARBA" id="ARBA00023235"/>
    </source>
</evidence>
<dbReference type="InterPro" id="IPR006063">
    <property type="entry name" value="HisA_bact_arch"/>
</dbReference>
<dbReference type="InterPro" id="IPR006062">
    <property type="entry name" value="His_biosynth"/>
</dbReference>
<evidence type="ECO:0000313" key="15">
    <source>
        <dbReference type="EMBL" id="QHI73121.1"/>
    </source>
</evidence>
<dbReference type="GO" id="GO:0003949">
    <property type="term" value="F:1-(5-phosphoribosyl)-5-[(5-phosphoribosylamino)methylideneamino]imidazole-4-carboxamide isomerase activity"/>
    <property type="evidence" value="ECO:0007669"/>
    <property type="project" value="UniProtKB-UniRule"/>
</dbReference>
<evidence type="ECO:0000256" key="6">
    <source>
        <dbReference type="ARBA" id="ARBA00018464"/>
    </source>
</evidence>
<dbReference type="Proteomes" id="UP000463883">
    <property type="component" value="Chromosome"/>
</dbReference>
<keyword evidence="10 12" id="KW-0413">Isomerase</keyword>
<keyword evidence="16" id="KW-1185">Reference proteome</keyword>
<evidence type="ECO:0000256" key="3">
    <source>
        <dbReference type="ARBA" id="ARBA00005133"/>
    </source>
</evidence>
<evidence type="ECO:0000256" key="11">
    <source>
        <dbReference type="ARBA" id="ARBA00030547"/>
    </source>
</evidence>
<dbReference type="NCBIfam" id="TIGR00007">
    <property type="entry name" value="1-(5-phosphoribosyl)-5-[(5-phosphoribosylamino)methylideneamino]imidazole-4-carboxamide isomerase"/>
    <property type="match status" value="1"/>
</dbReference>
<dbReference type="HAMAP" id="MF_01014">
    <property type="entry name" value="HisA"/>
    <property type="match status" value="1"/>
</dbReference>
<gene>
    <name evidence="12 15" type="primary">hisA</name>
    <name evidence="15" type="ORF">Ami3637_12585</name>
</gene>
<dbReference type="EMBL" id="CP047591">
    <property type="protein sequence ID" value="QHI73121.1"/>
    <property type="molecule type" value="Genomic_DNA"/>
</dbReference>
<dbReference type="KEGG" id="amic:Ami3637_12585"/>
<feature type="active site" description="Proton donor" evidence="12">
    <location>
        <position position="129"/>
    </location>
</feature>
<evidence type="ECO:0000256" key="14">
    <source>
        <dbReference type="RuleBase" id="RU003658"/>
    </source>
</evidence>
<dbReference type="CDD" id="cd04732">
    <property type="entry name" value="HisA"/>
    <property type="match status" value="1"/>
</dbReference>
<dbReference type="InterPro" id="IPR044524">
    <property type="entry name" value="Isoase_HisA-like"/>
</dbReference>
<dbReference type="GO" id="GO:0000105">
    <property type="term" value="P:L-histidine biosynthetic process"/>
    <property type="evidence" value="ECO:0007669"/>
    <property type="project" value="UniProtKB-UniRule"/>
</dbReference>
<dbReference type="FunFam" id="3.20.20.70:FF:000009">
    <property type="entry name" value="1-(5-phosphoribosyl)-5-[(5-phosphoribosylamino)methylideneamino] imidazole-4-carboxamide isomerase"/>
    <property type="match status" value="1"/>
</dbReference>
<dbReference type="InterPro" id="IPR011060">
    <property type="entry name" value="RibuloseP-bd_barrel"/>
</dbReference>
<evidence type="ECO:0000256" key="7">
    <source>
        <dbReference type="ARBA" id="ARBA00022490"/>
    </source>
</evidence>
<dbReference type="SUPFAM" id="SSF51366">
    <property type="entry name" value="Ribulose-phoshate binding barrel"/>
    <property type="match status" value="1"/>
</dbReference>
<feature type="active site" description="Proton acceptor" evidence="12">
    <location>
        <position position="8"/>
    </location>
</feature>
<dbReference type="GO" id="GO:0000162">
    <property type="term" value="P:L-tryptophan biosynthetic process"/>
    <property type="evidence" value="ECO:0007669"/>
    <property type="project" value="TreeGrafter"/>
</dbReference>
<evidence type="ECO:0000256" key="13">
    <source>
        <dbReference type="RuleBase" id="RU003657"/>
    </source>
</evidence>
<sequence length="238" mass="26260">MNIYPAIDLYEGAAVRLFKGDYNQMTVYDKDPLHTARYFESQGSSFLHLVDLEGAKNGITSNLSVIKRIVENVNLFTQLGGGIRDMQTIEKYLSIGVNRVIIGTAAITDKKFLKEAIKNYKEQIAVGVDIKDDRVAINGWTELSNCSCHEFCQEMQDMGVKTIICTDISKDGAMKGTNLELYRRLSQDYSIQIIASGGISTMEDIKSLSQMKLHGAILGKALYTGAIDLSAAIEASKI</sequence>
<accession>A0A6P1MHA2</accession>
<dbReference type="Pfam" id="PF00977">
    <property type="entry name" value="His_biosynth"/>
    <property type="match status" value="1"/>
</dbReference>
<reference evidence="15 16" key="1">
    <citation type="submission" date="2020-01" db="EMBL/GenBank/DDBJ databases">
        <title>Genomic analysis of Aminipila sp. CBA3637.</title>
        <authorList>
            <person name="Kim Y.B."/>
            <person name="Roh S.W."/>
        </authorList>
    </citation>
    <scope>NUCLEOTIDE SEQUENCE [LARGE SCALE GENOMIC DNA]</scope>
    <source>
        <strain evidence="15 16">CBA3637</strain>
    </source>
</reference>
<dbReference type="PANTHER" id="PTHR43090">
    <property type="entry name" value="1-(5-PHOSPHORIBOSYL)-5-[(5-PHOSPHORIBOSYLAMINO)METHYLIDENEAMINO] IMIDAZOLE-4-CARBOXAMIDE ISOMERASE"/>
    <property type="match status" value="1"/>
</dbReference>
<dbReference type="UniPathway" id="UPA00031">
    <property type="reaction ID" value="UER00009"/>
</dbReference>
<dbReference type="InterPro" id="IPR023016">
    <property type="entry name" value="HisA/PriA"/>
</dbReference>
<comment type="pathway">
    <text evidence="3 12 14">Amino-acid biosynthesis; L-histidine biosynthesis; L-histidine from 5-phospho-alpha-D-ribose 1-diphosphate: step 4/9.</text>
</comment>
<evidence type="ECO:0000256" key="9">
    <source>
        <dbReference type="ARBA" id="ARBA00023102"/>
    </source>
</evidence>
<dbReference type="AlphaFoldDB" id="A0A6P1MHA2"/>
<dbReference type="InterPro" id="IPR013785">
    <property type="entry name" value="Aldolase_TIM"/>
</dbReference>
<evidence type="ECO:0000256" key="1">
    <source>
        <dbReference type="ARBA" id="ARBA00000901"/>
    </source>
</evidence>
<evidence type="ECO:0000256" key="4">
    <source>
        <dbReference type="ARBA" id="ARBA00009667"/>
    </source>
</evidence>
<name>A0A6P1MHA2_9FIRM</name>
<dbReference type="EC" id="5.3.1.16" evidence="5 12"/>
<keyword evidence="9 12" id="KW-0368">Histidine biosynthesis</keyword>
<proteinExistence type="inferred from homology"/>
<keyword evidence="8 12" id="KW-0028">Amino-acid biosynthesis</keyword>
<keyword evidence="7 12" id="KW-0963">Cytoplasm</keyword>
<protein>
    <recommendedName>
        <fullName evidence="6 12">1-(5-phosphoribosyl)-5-[(5-phosphoribosylamino)methylideneamino] imidazole-4-carboxamide isomerase</fullName>
        <ecNumber evidence="5 12">5.3.1.16</ecNumber>
    </recommendedName>
    <alternativeName>
        <fullName evidence="11 12">Phosphoribosylformimino-5-aminoimidazole carboxamide ribotide isomerase</fullName>
    </alternativeName>
</protein>
<evidence type="ECO:0000256" key="8">
    <source>
        <dbReference type="ARBA" id="ARBA00022605"/>
    </source>
</evidence>
<evidence type="ECO:0000256" key="5">
    <source>
        <dbReference type="ARBA" id="ARBA00012550"/>
    </source>
</evidence>
<dbReference type="PANTHER" id="PTHR43090:SF2">
    <property type="entry name" value="1-(5-PHOSPHORIBOSYL)-5-[(5-PHOSPHORIBOSYLAMINO)METHYLIDENEAMINO] IMIDAZOLE-4-CARBOXAMIDE ISOMERASE"/>
    <property type="match status" value="1"/>
</dbReference>
<comment type="similarity">
    <text evidence="4 12 13">Belongs to the HisA/HisF family.</text>
</comment>
<evidence type="ECO:0000313" key="16">
    <source>
        <dbReference type="Proteomes" id="UP000463883"/>
    </source>
</evidence>
<dbReference type="RefSeq" id="WP_162362887.1">
    <property type="nucleotide sequence ID" value="NZ_CP047591.1"/>
</dbReference>
<evidence type="ECO:0000256" key="2">
    <source>
        <dbReference type="ARBA" id="ARBA00004496"/>
    </source>
</evidence>
<organism evidence="15 16">
    <name type="scientific">Aminipila terrae</name>
    <dbReference type="NCBI Taxonomy" id="2697030"/>
    <lineage>
        <taxon>Bacteria</taxon>
        <taxon>Bacillati</taxon>
        <taxon>Bacillota</taxon>
        <taxon>Clostridia</taxon>
        <taxon>Peptostreptococcales</taxon>
        <taxon>Anaerovoracaceae</taxon>
        <taxon>Aminipila</taxon>
    </lineage>
</organism>
<dbReference type="GO" id="GO:0005737">
    <property type="term" value="C:cytoplasm"/>
    <property type="evidence" value="ECO:0007669"/>
    <property type="project" value="UniProtKB-SubCell"/>
</dbReference>